<keyword evidence="6" id="KW-1185">Reference proteome</keyword>
<dbReference type="EMBL" id="WHNP01000034">
    <property type="protein sequence ID" value="MPW20864.1"/>
    <property type="molecule type" value="Genomic_DNA"/>
</dbReference>
<dbReference type="GO" id="GO:0009103">
    <property type="term" value="P:lipopolysaccharide biosynthetic process"/>
    <property type="evidence" value="ECO:0007669"/>
    <property type="project" value="UniProtKB-KW"/>
</dbReference>
<dbReference type="UniPathway" id="UPA00820"/>
<accession>A0A7X1TJ32</accession>
<name>A0A7X1TJ32_9BURK</name>
<comment type="pathway">
    <text evidence="1">Bacterial outer membrane biogenesis; lipooligosaccharide biosynthesis.</text>
</comment>
<dbReference type="AlphaFoldDB" id="A0A7X1TJ32"/>
<dbReference type="UniPathway" id="UPA00501"/>
<proteinExistence type="predicted"/>
<evidence type="ECO:0000313" key="6">
    <source>
        <dbReference type="Proteomes" id="UP000484381"/>
    </source>
</evidence>
<gene>
    <name evidence="5" type="ORF">GCT13_29355</name>
</gene>
<dbReference type="InterPro" id="IPR002654">
    <property type="entry name" value="Glyco_trans_25"/>
</dbReference>
<dbReference type="CDD" id="cd06532">
    <property type="entry name" value="Glyco_transf_25"/>
    <property type="match status" value="1"/>
</dbReference>
<reference evidence="5 6" key="1">
    <citation type="submission" date="2019-10" db="EMBL/GenBank/DDBJ databases">
        <title>Paraburkholderia sp. isolated from nodules of Mimosa pudica from Brazilian Atlantic Forest soils.</title>
        <authorList>
            <person name="Paulitsch F."/>
            <person name="Hungria M."/>
            <person name="Dall'Agnol R."/>
        </authorList>
    </citation>
    <scope>NUCLEOTIDE SEQUENCE [LARGE SCALE GENOMIC DNA]</scope>
    <source>
        <strain evidence="5 6">CNPSo 3157</strain>
    </source>
</reference>
<evidence type="ECO:0000313" key="5">
    <source>
        <dbReference type="EMBL" id="MPW20864.1"/>
    </source>
</evidence>
<evidence type="ECO:0000259" key="4">
    <source>
        <dbReference type="Pfam" id="PF01755"/>
    </source>
</evidence>
<feature type="domain" description="Glycosyl transferase family 25" evidence="4">
    <location>
        <begin position="3"/>
        <end position="175"/>
    </location>
</feature>
<dbReference type="Proteomes" id="UP000484381">
    <property type="component" value="Unassembled WGS sequence"/>
</dbReference>
<evidence type="ECO:0000256" key="1">
    <source>
        <dbReference type="ARBA" id="ARBA00005068"/>
    </source>
</evidence>
<dbReference type="Pfam" id="PF01755">
    <property type="entry name" value="Glyco_transf_25"/>
    <property type="match status" value="1"/>
</dbReference>
<dbReference type="GO" id="GO:0016740">
    <property type="term" value="F:transferase activity"/>
    <property type="evidence" value="ECO:0007669"/>
    <property type="project" value="UniProtKB-KW"/>
</dbReference>
<keyword evidence="3" id="KW-0448">Lipopolysaccharide biosynthesis</keyword>
<keyword evidence="5" id="KW-0808">Transferase</keyword>
<comment type="caution">
    <text evidence="5">The sequence shown here is derived from an EMBL/GenBank/DDBJ whole genome shotgun (WGS) entry which is preliminary data.</text>
</comment>
<comment type="pathway">
    <text evidence="2">Glycan metabolism; lacto-N-neotetraose biosynthesis.</text>
</comment>
<evidence type="ECO:0000256" key="2">
    <source>
        <dbReference type="ARBA" id="ARBA00005222"/>
    </source>
</evidence>
<evidence type="ECO:0000256" key="3">
    <source>
        <dbReference type="ARBA" id="ARBA00022985"/>
    </source>
</evidence>
<protein>
    <submittedName>
        <fullName evidence="5">Glycosyltransferase</fullName>
    </submittedName>
</protein>
<dbReference type="RefSeq" id="WP_152764057.1">
    <property type="nucleotide sequence ID" value="NZ_WHNP01000034.1"/>
</dbReference>
<organism evidence="5 6">
    <name type="scientific">Paraburkholderia franconis</name>
    <dbReference type="NCBI Taxonomy" id="2654983"/>
    <lineage>
        <taxon>Bacteria</taxon>
        <taxon>Pseudomonadati</taxon>
        <taxon>Pseudomonadota</taxon>
        <taxon>Betaproteobacteria</taxon>
        <taxon>Burkholderiales</taxon>
        <taxon>Burkholderiaceae</taxon>
        <taxon>Paraburkholderia</taxon>
    </lineage>
</organism>
<sequence>MFDVHVISLPRSGRRDSIGRVLSEKRVAFRFADAVDARIFTDADIAECYDDAAARQLYRRSMTAAEVACFLSHLSVWKEIASTGRGAVVLEDDAILEQGFFERVLHMSDERLASIADIVLLGRSKLPRTCAAAAYFHEPLKQSTLMDGLRVGAPFKQWTSGAVGYWISAQGARLAVENARGPIRALLDDWPWHIDNAGVRVAEVRPYVVWENFEVLPSSIEAERRALTKSRKAVHDAALWPLRIVRTIWRWGAVAMLRMATLIMKGDSRHERS</sequence>